<feature type="region of interest" description="Disordered" evidence="5">
    <location>
        <begin position="29"/>
        <end position="81"/>
    </location>
</feature>
<feature type="chain" id="PRO_5035167931" description="Gram-positive cocci surface proteins LPxTG domain-containing protein" evidence="7">
    <location>
        <begin position="27"/>
        <end position="503"/>
    </location>
</feature>
<evidence type="ECO:0000256" key="5">
    <source>
        <dbReference type="SAM" id="MobiDB-lite"/>
    </source>
</evidence>
<evidence type="ECO:0000256" key="2">
    <source>
        <dbReference type="ARBA" id="ARBA00022525"/>
    </source>
</evidence>
<keyword evidence="3 7" id="KW-0732">Signal</keyword>
<dbReference type="Proteomes" id="UP000616114">
    <property type="component" value="Unassembled WGS sequence"/>
</dbReference>
<reference evidence="9" key="1">
    <citation type="journal article" date="2014" name="Int. J. Syst. Evol. Microbiol.">
        <title>Complete genome sequence of Corynebacterium casei LMG S-19264T (=DSM 44701T), isolated from a smear-ripened cheese.</title>
        <authorList>
            <consortium name="US DOE Joint Genome Institute (JGI-PGF)"/>
            <person name="Walter F."/>
            <person name="Albersmeier A."/>
            <person name="Kalinowski J."/>
            <person name="Ruckert C."/>
        </authorList>
    </citation>
    <scope>NUCLEOTIDE SEQUENCE</scope>
    <source>
        <strain evidence="9">CGMCC 1.12785</strain>
    </source>
</reference>
<dbReference type="RefSeq" id="WP_188551738.1">
    <property type="nucleotide sequence ID" value="NZ_BMFY01000016.1"/>
</dbReference>
<feature type="domain" description="Gram-positive cocci surface proteins LPxTG" evidence="8">
    <location>
        <begin position="471"/>
        <end position="503"/>
    </location>
</feature>
<keyword evidence="10" id="KW-1185">Reference proteome</keyword>
<keyword evidence="2" id="KW-0964">Secreted</keyword>
<evidence type="ECO:0000313" key="9">
    <source>
        <dbReference type="EMBL" id="GGA25193.1"/>
    </source>
</evidence>
<keyword evidence="6" id="KW-0472">Membrane</keyword>
<protein>
    <recommendedName>
        <fullName evidence="8">Gram-positive cocci surface proteins LPxTG domain-containing protein</fullName>
    </recommendedName>
</protein>
<feature type="signal peptide" evidence="7">
    <location>
        <begin position="1"/>
        <end position="26"/>
    </location>
</feature>
<gene>
    <name evidence="9" type="ORF">GCM10011333_30240</name>
</gene>
<keyword evidence="6" id="KW-0812">Transmembrane</keyword>
<keyword evidence="4" id="KW-0572">Peptidoglycan-anchor</keyword>
<feature type="region of interest" description="Disordered" evidence="5">
    <location>
        <begin position="428"/>
        <end position="475"/>
    </location>
</feature>
<proteinExistence type="predicted"/>
<evidence type="ECO:0000256" key="6">
    <source>
        <dbReference type="SAM" id="Phobius"/>
    </source>
</evidence>
<evidence type="ECO:0000313" key="10">
    <source>
        <dbReference type="Proteomes" id="UP000616114"/>
    </source>
</evidence>
<feature type="compositionally biased region" description="Low complexity" evidence="5">
    <location>
        <begin position="448"/>
        <end position="463"/>
    </location>
</feature>
<feature type="transmembrane region" description="Helical" evidence="6">
    <location>
        <begin position="478"/>
        <end position="499"/>
    </location>
</feature>
<dbReference type="EMBL" id="BMFY01000016">
    <property type="protein sequence ID" value="GGA25193.1"/>
    <property type="molecule type" value="Genomic_DNA"/>
</dbReference>
<evidence type="ECO:0000256" key="1">
    <source>
        <dbReference type="ARBA" id="ARBA00022512"/>
    </source>
</evidence>
<dbReference type="AlphaFoldDB" id="A0A8J2U0R4"/>
<keyword evidence="1" id="KW-0134">Cell wall</keyword>
<evidence type="ECO:0000256" key="3">
    <source>
        <dbReference type="ARBA" id="ARBA00022729"/>
    </source>
</evidence>
<sequence>MKNRIFAAAGVTALAGLLAFPLTAMATPAPDAPATTTPGTTTPGPDAEVPGPAAAGPADESSAPGETAPAEPHRTINDTPGALTAPLRLAEEVLSDDGFDITAEWGEFWLDMEAEYERAELNRDGLTVSFRDADDDAVVPDAEPEFSFVEYTEADDFDYQETPTDRFVPAGGTGDSWTFTPAEEFPAGYEGFFGLSAVVVLDGEEWEFWSDFYVFDAETVFWVEVDPELLSPGRLAQEGVSLALRDYWDEPVDAAADYSFFGFDDETEEIVELDETFVQDGGTFTAELPSDYQAPVFVIAQFSQSEEPRSALGVFDVASYLMTIDPYEFTVPELAETGVTVQIDPVDAAVAPAGSAVDFVFEADVYDETSDEYEWRDVTGLFSHVPGTTWTYTAELDEDFEGFIDVTAVLDAEAGQFTLWDWFYAEPGEASASPSPAPPSAAPEDDASQAPSAAPETESPAAPGGQAQQSLPRTGTGLGPLTAGLVLLVLGLGALLLTLRRRA</sequence>
<evidence type="ECO:0000259" key="8">
    <source>
        <dbReference type="PROSITE" id="PS50847"/>
    </source>
</evidence>
<feature type="compositionally biased region" description="Low complexity" evidence="5">
    <location>
        <begin position="29"/>
        <end position="65"/>
    </location>
</feature>
<accession>A0A8J2U0R4</accession>
<comment type="caution">
    <text evidence="9">The sequence shown here is derived from an EMBL/GenBank/DDBJ whole genome shotgun (WGS) entry which is preliminary data.</text>
</comment>
<evidence type="ECO:0000256" key="4">
    <source>
        <dbReference type="ARBA" id="ARBA00023088"/>
    </source>
</evidence>
<dbReference type="PROSITE" id="PS50847">
    <property type="entry name" value="GRAM_POS_ANCHORING"/>
    <property type="match status" value="1"/>
</dbReference>
<organism evidence="9 10">
    <name type="scientific">Sediminivirga luteola</name>
    <dbReference type="NCBI Taxonomy" id="1774748"/>
    <lineage>
        <taxon>Bacteria</taxon>
        <taxon>Bacillati</taxon>
        <taxon>Actinomycetota</taxon>
        <taxon>Actinomycetes</taxon>
        <taxon>Micrococcales</taxon>
        <taxon>Brevibacteriaceae</taxon>
        <taxon>Sediminivirga</taxon>
    </lineage>
</organism>
<reference evidence="9" key="2">
    <citation type="submission" date="2020-09" db="EMBL/GenBank/DDBJ databases">
        <authorList>
            <person name="Sun Q."/>
            <person name="Zhou Y."/>
        </authorList>
    </citation>
    <scope>NUCLEOTIDE SEQUENCE</scope>
    <source>
        <strain evidence="9">CGMCC 1.12785</strain>
    </source>
</reference>
<evidence type="ECO:0000256" key="7">
    <source>
        <dbReference type="SAM" id="SignalP"/>
    </source>
</evidence>
<dbReference type="InterPro" id="IPR019931">
    <property type="entry name" value="LPXTG_anchor"/>
</dbReference>
<keyword evidence="6" id="KW-1133">Transmembrane helix</keyword>
<name>A0A8J2U0R4_9MICO</name>